<proteinExistence type="predicted"/>
<name>C6Q154_9CLOT</name>
<gene>
    <name evidence="1" type="ORF">CcarbDRAFT_4771</name>
</gene>
<dbReference type="Proteomes" id="UP000004198">
    <property type="component" value="Unassembled WGS sequence"/>
</dbReference>
<dbReference type="EMBL" id="ACVI01000130">
    <property type="protein sequence ID" value="EET84790.1"/>
    <property type="molecule type" value="Genomic_DNA"/>
</dbReference>
<protein>
    <submittedName>
        <fullName evidence="1">Uncharacterized protein</fullName>
    </submittedName>
</protein>
<evidence type="ECO:0000313" key="2">
    <source>
        <dbReference type="Proteomes" id="UP000004198"/>
    </source>
</evidence>
<dbReference type="STRING" id="536227.Ccar_16135"/>
<keyword evidence="2" id="KW-1185">Reference proteome</keyword>
<dbReference type="KEGG" id="cck:Ccar_16135"/>
<reference evidence="1 2" key="1">
    <citation type="submission" date="2009-06" db="EMBL/GenBank/DDBJ databases">
        <title>The draft genome of Clostridium carboxidivorans P7.</title>
        <authorList>
            <consortium name="US DOE Joint Genome Institute (JGI-PGF)"/>
            <person name="Lucas S."/>
            <person name="Copeland A."/>
            <person name="Lapidus A."/>
            <person name="Glavina del Rio T."/>
            <person name="Tice H."/>
            <person name="Bruce D."/>
            <person name="Goodwin L."/>
            <person name="Pitluck S."/>
            <person name="Larimer F."/>
            <person name="Land M.L."/>
            <person name="Hauser L."/>
            <person name="Hemme C.L."/>
        </authorList>
    </citation>
    <scope>NUCLEOTIDE SEQUENCE [LARGE SCALE GENOMIC DNA]</scope>
    <source>
        <strain evidence="1 2">P7</strain>
    </source>
</reference>
<dbReference type="PATRIC" id="fig|536227.13.peg.3384"/>
<organism evidence="1 2">
    <name type="scientific">Clostridium carboxidivorans P7</name>
    <dbReference type="NCBI Taxonomy" id="536227"/>
    <lineage>
        <taxon>Bacteria</taxon>
        <taxon>Bacillati</taxon>
        <taxon>Bacillota</taxon>
        <taxon>Clostridia</taxon>
        <taxon>Eubacteriales</taxon>
        <taxon>Clostridiaceae</taxon>
        <taxon>Clostridium</taxon>
    </lineage>
</organism>
<comment type="caution">
    <text evidence="1">The sequence shown here is derived from an EMBL/GenBank/DDBJ whole genome shotgun (WGS) entry which is preliminary data.</text>
</comment>
<evidence type="ECO:0000313" key="1">
    <source>
        <dbReference type="EMBL" id="EET84790.1"/>
    </source>
</evidence>
<dbReference type="OrthoDB" id="3035438at2"/>
<dbReference type="RefSeq" id="WP_007063656.1">
    <property type="nucleotide sequence ID" value="NZ_ACVI01000130.1"/>
</dbReference>
<dbReference type="AlphaFoldDB" id="C6Q154"/>
<accession>C6Q154</accession>
<sequence>MSEFESDILHELKIGEIYTTKQIIRLLAFNDVTVISLDTERFYEMSDIKFKVENAFNGYISGHKEPNTYVQPSRNKKIYIISKA</sequence>